<dbReference type="GO" id="GO:0003677">
    <property type="term" value="F:DNA binding"/>
    <property type="evidence" value="ECO:0007669"/>
    <property type="project" value="UniProtKB-KW"/>
</dbReference>
<dbReference type="OrthoDB" id="291037at2"/>
<accession>A0A5C1ADK9</accession>
<dbReference type="Proteomes" id="UP000324974">
    <property type="component" value="Chromosome"/>
</dbReference>
<evidence type="ECO:0000313" key="3">
    <source>
        <dbReference type="Proteomes" id="UP000324974"/>
    </source>
</evidence>
<reference evidence="3" key="1">
    <citation type="submission" date="2019-08" db="EMBL/GenBank/DDBJ databases">
        <title>Limnoglobus roseus gen. nov., sp. nov., a novel freshwater planctomycete with a giant genome from the family Gemmataceae.</title>
        <authorList>
            <person name="Kulichevskaya I.S."/>
            <person name="Naumoff D.G."/>
            <person name="Miroshnikov K."/>
            <person name="Ivanova A."/>
            <person name="Philippov D.A."/>
            <person name="Hakobyan A."/>
            <person name="Rijpstra I.C."/>
            <person name="Sinninghe Damste J.S."/>
            <person name="Liesack W."/>
            <person name="Dedysh S.N."/>
        </authorList>
    </citation>
    <scope>NUCLEOTIDE SEQUENCE [LARGE SCALE GENOMIC DNA]</scope>
    <source>
        <strain evidence="3">PX52</strain>
    </source>
</reference>
<evidence type="ECO:0000259" key="1">
    <source>
        <dbReference type="Pfam" id="PF12728"/>
    </source>
</evidence>
<protein>
    <submittedName>
        <fullName evidence="2">DNA-binding protein</fullName>
    </submittedName>
</protein>
<gene>
    <name evidence="2" type="ORF">PX52LOC_02047</name>
</gene>
<dbReference type="KEGG" id="lrs:PX52LOC_02047"/>
<dbReference type="EMBL" id="CP042425">
    <property type="protein sequence ID" value="QEL15138.1"/>
    <property type="molecule type" value="Genomic_DNA"/>
</dbReference>
<name>A0A5C1ADK9_9BACT</name>
<keyword evidence="2" id="KW-0238">DNA-binding</keyword>
<sequence length="106" mass="11228">MASLAGFGWVGNTLSWRSSTELTTDNEGEPSLTPSLTVKEAATCLRLSPAAVYGLCAAKLLRHQRVGVGRGKILIPPDAIDEYLARGTVRSAESHPGGFLFSAARK</sequence>
<evidence type="ECO:0000313" key="2">
    <source>
        <dbReference type="EMBL" id="QEL15138.1"/>
    </source>
</evidence>
<feature type="domain" description="Helix-turn-helix" evidence="1">
    <location>
        <begin position="36"/>
        <end position="87"/>
    </location>
</feature>
<keyword evidence="3" id="KW-1185">Reference proteome</keyword>
<dbReference type="Pfam" id="PF12728">
    <property type="entry name" value="HTH_17"/>
    <property type="match status" value="1"/>
</dbReference>
<dbReference type="InterPro" id="IPR041657">
    <property type="entry name" value="HTH_17"/>
</dbReference>
<proteinExistence type="predicted"/>
<dbReference type="AlphaFoldDB" id="A0A5C1ADK9"/>
<organism evidence="2 3">
    <name type="scientific">Limnoglobus roseus</name>
    <dbReference type="NCBI Taxonomy" id="2598579"/>
    <lineage>
        <taxon>Bacteria</taxon>
        <taxon>Pseudomonadati</taxon>
        <taxon>Planctomycetota</taxon>
        <taxon>Planctomycetia</taxon>
        <taxon>Gemmatales</taxon>
        <taxon>Gemmataceae</taxon>
        <taxon>Limnoglobus</taxon>
    </lineage>
</organism>